<name>A0A1R4GG89_9MICO</name>
<organism evidence="1 2">
    <name type="scientific">Agrococcus casei LMG 22410</name>
    <dbReference type="NCBI Taxonomy" id="1255656"/>
    <lineage>
        <taxon>Bacteria</taxon>
        <taxon>Bacillati</taxon>
        <taxon>Actinomycetota</taxon>
        <taxon>Actinomycetes</taxon>
        <taxon>Micrococcales</taxon>
        <taxon>Microbacteriaceae</taxon>
        <taxon>Agrococcus</taxon>
    </lineage>
</organism>
<dbReference type="AlphaFoldDB" id="A0A1R4GG89"/>
<evidence type="ECO:0000313" key="2">
    <source>
        <dbReference type="Proteomes" id="UP000195787"/>
    </source>
</evidence>
<protein>
    <submittedName>
        <fullName evidence="1">Uncharacterized protein</fullName>
    </submittedName>
</protein>
<dbReference type="EMBL" id="FUHU01000044">
    <property type="protein sequence ID" value="SJM67216.1"/>
    <property type="molecule type" value="Genomic_DNA"/>
</dbReference>
<gene>
    <name evidence="1" type="ORF">CZ674_11755</name>
</gene>
<reference evidence="1 2" key="1">
    <citation type="submission" date="2017-02" db="EMBL/GenBank/DDBJ databases">
        <authorList>
            <person name="Peterson S.W."/>
        </authorList>
    </citation>
    <scope>NUCLEOTIDE SEQUENCE [LARGE SCALE GENOMIC DNA]</scope>
    <source>
        <strain evidence="1 2">LMG 22410</strain>
    </source>
</reference>
<evidence type="ECO:0000313" key="1">
    <source>
        <dbReference type="EMBL" id="SJM67216.1"/>
    </source>
</evidence>
<proteinExistence type="predicted"/>
<accession>A0A1R4GG89</accession>
<keyword evidence="2" id="KW-1185">Reference proteome</keyword>
<dbReference type="Proteomes" id="UP000195787">
    <property type="component" value="Unassembled WGS sequence"/>
</dbReference>
<sequence>MHQKPQLLRFLVTSRFLVTRAGIDSGNRLSGIIFGLP</sequence>